<keyword evidence="2" id="KW-1185">Reference proteome</keyword>
<proteinExistence type="predicted"/>
<organism evidence="1 2">
    <name type="scientific">Sodiomyces alkalinus (strain CBS 110278 / VKM F-3762 / F11)</name>
    <name type="common">Alkaliphilic filamentous fungus</name>
    <dbReference type="NCBI Taxonomy" id="1314773"/>
    <lineage>
        <taxon>Eukaryota</taxon>
        <taxon>Fungi</taxon>
        <taxon>Dikarya</taxon>
        <taxon>Ascomycota</taxon>
        <taxon>Pezizomycotina</taxon>
        <taxon>Sordariomycetes</taxon>
        <taxon>Hypocreomycetidae</taxon>
        <taxon>Glomerellales</taxon>
        <taxon>Plectosphaerellaceae</taxon>
        <taxon>Sodiomyces</taxon>
    </lineage>
</organism>
<sequence length="104" mass="11825">MGQLEKANAARVTRGGSLWTRENMMSTSLLYSCQAKRFYPVKSICNDARQPAACRHDNCTVYLPKMLMTNDESDAPRRLVVPIIKAPTTLQPVCIPYNYILYPR</sequence>
<dbReference type="Proteomes" id="UP000272025">
    <property type="component" value="Unassembled WGS sequence"/>
</dbReference>
<evidence type="ECO:0000313" key="2">
    <source>
        <dbReference type="Proteomes" id="UP000272025"/>
    </source>
</evidence>
<dbReference type="AlphaFoldDB" id="A0A3N2PKU6"/>
<evidence type="ECO:0000313" key="1">
    <source>
        <dbReference type="EMBL" id="ROT35153.1"/>
    </source>
</evidence>
<gene>
    <name evidence="1" type="ORF">SODALDRAFT_78561</name>
</gene>
<dbReference type="RefSeq" id="XP_028462959.1">
    <property type="nucleotide sequence ID" value="XM_028615693.1"/>
</dbReference>
<dbReference type="EMBL" id="ML119062">
    <property type="protein sequence ID" value="ROT35153.1"/>
    <property type="molecule type" value="Genomic_DNA"/>
</dbReference>
<protein>
    <submittedName>
        <fullName evidence="1">Uncharacterized protein</fullName>
    </submittedName>
</protein>
<name>A0A3N2PKU6_SODAK</name>
<dbReference type="PROSITE" id="PS51257">
    <property type="entry name" value="PROKAR_LIPOPROTEIN"/>
    <property type="match status" value="1"/>
</dbReference>
<reference evidence="1 2" key="1">
    <citation type="journal article" date="2018" name="Mol. Ecol.">
        <title>The obligate alkalophilic soda-lake fungus Sodiomyces alkalinus has shifted to a protein diet.</title>
        <authorList>
            <person name="Grum-Grzhimaylo A.A."/>
            <person name="Falkoski D.L."/>
            <person name="van den Heuvel J."/>
            <person name="Valero-Jimenez C.A."/>
            <person name="Min B."/>
            <person name="Choi I.G."/>
            <person name="Lipzen A."/>
            <person name="Daum C.G."/>
            <person name="Aanen D.K."/>
            <person name="Tsang A."/>
            <person name="Henrissat B."/>
            <person name="Bilanenko E.N."/>
            <person name="de Vries R.P."/>
            <person name="van Kan J.A.L."/>
            <person name="Grigoriev I.V."/>
            <person name="Debets A.J.M."/>
        </authorList>
    </citation>
    <scope>NUCLEOTIDE SEQUENCE [LARGE SCALE GENOMIC DNA]</scope>
    <source>
        <strain evidence="1 2">F11</strain>
    </source>
</reference>
<accession>A0A3N2PKU6</accession>
<dbReference type="GeneID" id="39584170"/>